<dbReference type="InterPro" id="IPR043128">
    <property type="entry name" value="Rev_trsase/Diguanyl_cyclase"/>
</dbReference>
<dbReference type="Proteomes" id="UP000294546">
    <property type="component" value="Unassembled WGS sequence"/>
</dbReference>
<dbReference type="GO" id="GO:1902201">
    <property type="term" value="P:negative regulation of bacterial-type flagellum-dependent cell motility"/>
    <property type="evidence" value="ECO:0007669"/>
    <property type="project" value="TreeGrafter"/>
</dbReference>
<sequence length="413" mass="45306">MDKLAIYYLPAAGTLVGSLEGLLTQAGLAIEWSCCSAISETPVGALILLVDADLEQKEQALFAARRVILLAESTDFAASIRAVEGGALTCLPINDLERIALEIVALETQRRREPENVADSGMLQTVIDAIPVPIFFKDEHHVYRGCNIAFSEFIGLPLNKVVGHSVYDVAPAELADRYYRADCDLLATGGHQRYEAPVRCADGQLREIEFNKAVFFHPDGRPAGQVGAMLDVTERKKLVQQLEVASLTDPLTGIGNRRQFTLMAKAAVSEHRGAELPLSLLLLDVDYFKSINDNFGHAVGDRALQFMVAKCASLLREEDHLFRVGGEEFYVLLAKTELDEAAGVAERLCECLRNSSFAARGAQVKMTVSIGVVEVAIDRPLEENLSLADKQLYRAKREGRDRVCVADTREDTV</sequence>
<dbReference type="Gene3D" id="3.30.70.270">
    <property type="match status" value="1"/>
</dbReference>
<dbReference type="RefSeq" id="WP_132289541.1">
    <property type="nucleotide sequence ID" value="NZ_SMFU01000007.1"/>
</dbReference>
<evidence type="ECO:0000259" key="3">
    <source>
        <dbReference type="PROSITE" id="PS50113"/>
    </source>
</evidence>
<dbReference type="GO" id="GO:0043709">
    <property type="term" value="P:cell adhesion involved in single-species biofilm formation"/>
    <property type="evidence" value="ECO:0007669"/>
    <property type="project" value="TreeGrafter"/>
</dbReference>
<evidence type="ECO:0000313" key="5">
    <source>
        <dbReference type="EMBL" id="TCK09364.1"/>
    </source>
</evidence>
<dbReference type="Gene3D" id="3.30.450.20">
    <property type="entry name" value="PAS domain"/>
    <property type="match status" value="1"/>
</dbReference>
<dbReference type="PANTHER" id="PTHR45138">
    <property type="entry name" value="REGULATORY COMPONENTS OF SENSORY TRANSDUCTION SYSTEM"/>
    <property type="match status" value="1"/>
</dbReference>
<dbReference type="CDD" id="cd01949">
    <property type="entry name" value="GGDEF"/>
    <property type="match status" value="1"/>
</dbReference>
<name>A0A4R1GLJ5_9GAMM</name>
<dbReference type="SUPFAM" id="SSF55785">
    <property type="entry name" value="PYP-like sensor domain (PAS domain)"/>
    <property type="match status" value="1"/>
</dbReference>
<dbReference type="PROSITE" id="PS50887">
    <property type="entry name" value="GGDEF"/>
    <property type="match status" value="1"/>
</dbReference>
<dbReference type="InterPro" id="IPR000160">
    <property type="entry name" value="GGDEF_dom"/>
</dbReference>
<dbReference type="InterPro" id="IPR050469">
    <property type="entry name" value="Diguanylate_Cyclase"/>
</dbReference>
<evidence type="ECO:0000259" key="4">
    <source>
        <dbReference type="PROSITE" id="PS50887"/>
    </source>
</evidence>
<dbReference type="InterPro" id="IPR000700">
    <property type="entry name" value="PAS-assoc_C"/>
</dbReference>
<feature type="domain" description="GGDEF" evidence="4">
    <location>
        <begin position="276"/>
        <end position="408"/>
    </location>
</feature>
<dbReference type="OrthoDB" id="8416215at2"/>
<reference evidence="5 6" key="1">
    <citation type="submission" date="2019-03" db="EMBL/GenBank/DDBJ databases">
        <title>Genomic Encyclopedia of Archaeal and Bacterial Type Strains, Phase II (KMG-II): from individual species to whole genera.</title>
        <authorList>
            <person name="Goeker M."/>
        </authorList>
    </citation>
    <scope>NUCLEOTIDE SEQUENCE [LARGE SCALE GENOMIC DNA]</scope>
    <source>
        <strain evidence="5 6">DSM 27697</strain>
    </source>
</reference>
<dbReference type="InterPro" id="IPR013656">
    <property type="entry name" value="PAS_4"/>
</dbReference>
<dbReference type="PROSITE" id="PS50113">
    <property type="entry name" value="PAC"/>
    <property type="match status" value="1"/>
</dbReference>
<dbReference type="InterPro" id="IPR035965">
    <property type="entry name" value="PAS-like_dom_sf"/>
</dbReference>
<feature type="domain" description="PAC" evidence="3">
    <location>
        <begin position="192"/>
        <end position="244"/>
    </location>
</feature>
<protein>
    <recommendedName>
        <fullName evidence="2">diguanylate cyclase</fullName>
        <ecNumber evidence="2">2.7.7.65</ecNumber>
    </recommendedName>
</protein>
<dbReference type="InterPro" id="IPR029787">
    <property type="entry name" value="Nucleotide_cyclase"/>
</dbReference>
<organism evidence="5 6">
    <name type="scientific">Marinobacterium mangrovicola</name>
    <dbReference type="NCBI Taxonomy" id="1476959"/>
    <lineage>
        <taxon>Bacteria</taxon>
        <taxon>Pseudomonadati</taxon>
        <taxon>Pseudomonadota</taxon>
        <taxon>Gammaproteobacteria</taxon>
        <taxon>Oceanospirillales</taxon>
        <taxon>Oceanospirillaceae</taxon>
        <taxon>Marinobacterium</taxon>
    </lineage>
</organism>
<accession>A0A4R1GLJ5</accession>
<dbReference type="NCBIfam" id="TIGR00229">
    <property type="entry name" value="sensory_box"/>
    <property type="match status" value="1"/>
</dbReference>
<comment type="caution">
    <text evidence="5">The sequence shown here is derived from an EMBL/GenBank/DDBJ whole genome shotgun (WGS) entry which is preliminary data.</text>
</comment>
<dbReference type="GO" id="GO:0005886">
    <property type="term" value="C:plasma membrane"/>
    <property type="evidence" value="ECO:0007669"/>
    <property type="project" value="TreeGrafter"/>
</dbReference>
<dbReference type="Pfam" id="PF08448">
    <property type="entry name" value="PAS_4"/>
    <property type="match status" value="1"/>
</dbReference>
<dbReference type="InterPro" id="IPR000014">
    <property type="entry name" value="PAS"/>
</dbReference>
<dbReference type="GO" id="GO:0052621">
    <property type="term" value="F:diguanylate cyclase activity"/>
    <property type="evidence" value="ECO:0007669"/>
    <property type="project" value="UniProtKB-EC"/>
</dbReference>
<dbReference type="SUPFAM" id="SSF55073">
    <property type="entry name" value="Nucleotide cyclase"/>
    <property type="match status" value="1"/>
</dbReference>
<dbReference type="EC" id="2.7.7.65" evidence="2"/>
<dbReference type="NCBIfam" id="TIGR00254">
    <property type="entry name" value="GGDEF"/>
    <property type="match status" value="1"/>
</dbReference>
<dbReference type="AlphaFoldDB" id="A0A4R1GLJ5"/>
<gene>
    <name evidence="5" type="ORF">CLV83_1470</name>
</gene>
<dbReference type="PANTHER" id="PTHR45138:SF24">
    <property type="entry name" value="DIGUANYLATE CYCLASE DGCC-RELATED"/>
    <property type="match status" value="1"/>
</dbReference>
<dbReference type="EMBL" id="SMFU01000007">
    <property type="protein sequence ID" value="TCK09364.1"/>
    <property type="molecule type" value="Genomic_DNA"/>
</dbReference>
<comment type="cofactor">
    <cofactor evidence="1">
        <name>Mg(2+)</name>
        <dbReference type="ChEBI" id="CHEBI:18420"/>
    </cofactor>
</comment>
<keyword evidence="6" id="KW-1185">Reference proteome</keyword>
<proteinExistence type="predicted"/>
<evidence type="ECO:0000256" key="2">
    <source>
        <dbReference type="ARBA" id="ARBA00012528"/>
    </source>
</evidence>
<dbReference type="SMART" id="SM00267">
    <property type="entry name" value="GGDEF"/>
    <property type="match status" value="1"/>
</dbReference>
<dbReference type="Pfam" id="PF00990">
    <property type="entry name" value="GGDEF"/>
    <property type="match status" value="1"/>
</dbReference>
<dbReference type="FunFam" id="3.30.70.270:FF:000001">
    <property type="entry name" value="Diguanylate cyclase domain protein"/>
    <property type="match status" value="1"/>
</dbReference>
<evidence type="ECO:0000313" key="6">
    <source>
        <dbReference type="Proteomes" id="UP000294546"/>
    </source>
</evidence>
<dbReference type="CDD" id="cd00130">
    <property type="entry name" value="PAS"/>
    <property type="match status" value="1"/>
</dbReference>
<evidence type="ECO:0000256" key="1">
    <source>
        <dbReference type="ARBA" id="ARBA00001946"/>
    </source>
</evidence>